<dbReference type="SUPFAM" id="SSF46689">
    <property type="entry name" value="Homeodomain-like"/>
    <property type="match status" value="1"/>
</dbReference>
<gene>
    <name evidence="2" type="ORF">BCR42DRAFT_496423</name>
</gene>
<evidence type="ECO:0000256" key="1">
    <source>
        <dbReference type="SAM" id="MobiDB-lite"/>
    </source>
</evidence>
<name>A0A1X2I1C6_9FUNG</name>
<feature type="region of interest" description="Disordered" evidence="1">
    <location>
        <begin position="100"/>
        <end position="120"/>
    </location>
</feature>
<feature type="compositionally biased region" description="Basic and acidic residues" evidence="1">
    <location>
        <begin position="100"/>
        <end position="112"/>
    </location>
</feature>
<proteinExistence type="predicted"/>
<dbReference type="EMBL" id="MCGE01000040">
    <property type="protein sequence ID" value="ORZ06280.1"/>
    <property type="molecule type" value="Genomic_DNA"/>
</dbReference>
<organism evidence="2 3">
    <name type="scientific">Absidia repens</name>
    <dbReference type="NCBI Taxonomy" id="90262"/>
    <lineage>
        <taxon>Eukaryota</taxon>
        <taxon>Fungi</taxon>
        <taxon>Fungi incertae sedis</taxon>
        <taxon>Mucoromycota</taxon>
        <taxon>Mucoromycotina</taxon>
        <taxon>Mucoromycetes</taxon>
        <taxon>Mucorales</taxon>
        <taxon>Cunninghamellaceae</taxon>
        <taxon>Absidia</taxon>
    </lineage>
</organism>
<protein>
    <submittedName>
        <fullName evidence="2">Uncharacterized protein</fullName>
    </submittedName>
</protein>
<dbReference type="InterPro" id="IPR036397">
    <property type="entry name" value="RNaseH_sf"/>
</dbReference>
<dbReference type="Proteomes" id="UP000193560">
    <property type="component" value="Unassembled WGS sequence"/>
</dbReference>
<dbReference type="AlphaFoldDB" id="A0A1X2I1C6"/>
<reference evidence="2 3" key="1">
    <citation type="submission" date="2016-07" db="EMBL/GenBank/DDBJ databases">
        <title>Pervasive Adenine N6-methylation of Active Genes in Fungi.</title>
        <authorList>
            <consortium name="DOE Joint Genome Institute"/>
            <person name="Mondo S.J."/>
            <person name="Dannebaum R.O."/>
            <person name="Kuo R.C."/>
            <person name="Labutti K."/>
            <person name="Haridas S."/>
            <person name="Kuo A."/>
            <person name="Salamov A."/>
            <person name="Ahrendt S.R."/>
            <person name="Lipzen A."/>
            <person name="Sullivan W."/>
            <person name="Andreopoulos W.B."/>
            <person name="Clum A."/>
            <person name="Lindquist E."/>
            <person name="Daum C."/>
            <person name="Ramamoorthy G.K."/>
            <person name="Gryganskyi A."/>
            <person name="Culley D."/>
            <person name="Magnuson J.K."/>
            <person name="James T.Y."/>
            <person name="O'Malley M.A."/>
            <person name="Stajich J.E."/>
            <person name="Spatafora J.W."/>
            <person name="Visel A."/>
            <person name="Grigoriev I.V."/>
        </authorList>
    </citation>
    <scope>NUCLEOTIDE SEQUENCE [LARGE SCALE GENOMIC DNA]</scope>
    <source>
        <strain evidence="2 3">NRRL 1336</strain>
    </source>
</reference>
<evidence type="ECO:0000313" key="3">
    <source>
        <dbReference type="Proteomes" id="UP000193560"/>
    </source>
</evidence>
<dbReference type="InterPro" id="IPR009057">
    <property type="entry name" value="Homeodomain-like_sf"/>
</dbReference>
<evidence type="ECO:0000313" key="2">
    <source>
        <dbReference type="EMBL" id="ORZ06280.1"/>
    </source>
</evidence>
<comment type="caution">
    <text evidence="2">The sequence shown here is derived from an EMBL/GenBank/DDBJ whole genome shotgun (WGS) entry which is preliminary data.</text>
</comment>
<accession>A0A1X2I1C6</accession>
<sequence>MEFKILFDDGQGNIVDEDGNDPMAADYPELDKELEMLTNMEMYSACQYEQQDETMTQQQQEDVKSLVIAYHLEKRVSAAKAGKEYGVGPRVAQRWIKEYKESGKQEEPENNKTKLGPKSRLGDEHKRHLIEFIDDNPSAIIDQAVDSLTKQFEGLVIKKTVVHEFMKNECNLSLKKAHFHPLARNSIATIEKRYEWVLKWMNTDMDFTTNCVFIDEAVFNINQRRTFAWAEKGDTPIIRQPNEN</sequence>
<dbReference type="STRING" id="90262.A0A1X2I1C6"/>
<dbReference type="GO" id="GO:0003676">
    <property type="term" value="F:nucleic acid binding"/>
    <property type="evidence" value="ECO:0007669"/>
    <property type="project" value="InterPro"/>
</dbReference>
<dbReference type="OrthoDB" id="2289193at2759"/>
<keyword evidence="3" id="KW-1185">Reference proteome</keyword>
<dbReference type="Gene3D" id="3.30.420.10">
    <property type="entry name" value="Ribonuclease H-like superfamily/Ribonuclease H"/>
    <property type="match status" value="1"/>
</dbReference>